<proteinExistence type="inferred from homology"/>
<gene>
    <name evidence="10" type="ORF">MJB10_12020</name>
</gene>
<dbReference type="RefSeq" id="WP_314805141.1">
    <property type="nucleotide sequence ID" value="NZ_CP130319.1"/>
</dbReference>
<dbReference type="CDD" id="cd08504">
    <property type="entry name" value="PBP2_OppA"/>
    <property type="match status" value="1"/>
</dbReference>
<keyword evidence="6" id="KW-0571">Peptide transport</keyword>
<keyword evidence="11" id="KW-1185">Reference proteome</keyword>
<feature type="domain" description="Solute-binding protein family 5" evidence="8">
    <location>
        <begin position="388"/>
        <end position="775"/>
    </location>
</feature>
<dbReference type="SMART" id="SM00698">
    <property type="entry name" value="MORN"/>
    <property type="match status" value="3"/>
</dbReference>
<reference evidence="10" key="1">
    <citation type="submission" date="2022-02" db="EMBL/GenBank/DDBJ databases">
        <title>Paenibacillus sp. MBLB1832 Whole Genome Shotgun Sequencing.</title>
        <authorList>
            <person name="Hwang C.Y."/>
            <person name="Cho E.-S."/>
            <person name="Seo M.-J."/>
        </authorList>
    </citation>
    <scope>NUCLEOTIDE SEQUENCE</scope>
    <source>
        <strain evidence="10">MBLB1832</strain>
    </source>
</reference>
<dbReference type="InterPro" id="IPR000914">
    <property type="entry name" value="SBP_5_dom"/>
</dbReference>
<dbReference type="InterPro" id="IPR036582">
    <property type="entry name" value="Mao_N_sf"/>
</dbReference>
<sequence>MIERVVCVKKKLISVLLSLALLVSTPNISKAATSIPVLLNGEELVFEVPPFIEDGTTMVPFRTIFEKLGFDVNWSGESQTVTGSTSELIIKLQIGSTSARVNGSSKVLSTAPIIKDGNTFVPLRFISETSGKKVIWDDKRHSVLIRDGLSSYMRNTLNQPSNHLAYTGNQKDGHGTISADGKIVYDGDFKDNKRSGNGTLFWLGGQKRYEGQWYNDLMNGTGNIYNEDGTLLYEKITMLDNSIEGNGTLYFSNGWIYKGEFVDGSGTGTGELLNPSGTLAFDGQFKDFQLEGQGKSYYANGKIHFEGEFHNDLANGQGVQYEEDGSIAFKGLFKNGVPVINKAETQEIGINFSAEPPVLDSSKATATAAFSMINAFNEGLYRLDKDGKVQLGLAKDLPKITNNGLTYTITLRDAKWNDGTPVKASDFVASWKRTLDPATRASYSFILTWIKGGEAVTKARSVSDVEKAQNALGVRAINDQTLEINLERPITYFTSMLAFPIFFPQRADFIAAQGDRYGAEADKVMGAGPFKLVKWDHGESLKFVKNENYWDAANVKLNKFVVNIVKDATTGIVLYESDIADISEINSSIMNLYKGKPDVIRKPELTTSYVMFQEEKFPAFANAKIRKALMSSIDREALIALIITNGSLPSTGYIPNGTLDGNNHLFRSIAGDDVEPKFDPQIAKELLAEGLHELGLTSLPPFKLSADDTETGKSTLTFIQKQWKTNLGITVTTEPLPHTKRVDNQFKHDFDASLALWGADYNDPMTFLDMWETGVEFNEVDWSNTEYDQLINAARQEDDPLTRSKLLVDAEKLLMEEMPIGPLYFRSRLYVKKPNVDGVFFPSFGFEWELKWARVTETEEE</sequence>
<evidence type="ECO:0000256" key="4">
    <source>
        <dbReference type="ARBA" id="ARBA00022729"/>
    </source>
</evidence>
<evidence type="ECO:0000256" key="7">
    <source>
        <dbReference type="SAM" id="SignalP"/>
    </source>
</evidence>
<feature type="chain" id="PRO_5041716138" evidence="7">
    <location>
        <begin position="32"/>
        <end position="861"/>
    </location>
</feature>
<evidence type="ECO:0000313" key="10">
    <source>
        <dbReference type="EMBL" id="WNR46780.1"/>
    </source>
</evidence>
<dbReference type="FunFam" id="3.90.76.10:FF:000001">
    <property type="entry name" value="Oligopeptide ABC transporter substrate-binding protein"/>
    <property type="match status" value="1"/>
</dbReference>
<dbReference type="Gene3D" id="3.40.190.10">
    <property type="entry name" value="Periplasmic binding protein-like II"/>
    <property type="match status" value="1"/>
</dbReference>
<dbReference type="Gene3D" id="3.30.457.10">
    <property type="entry name" value="Copper amine oxidase-like, N-terminal domain"/>
    <property type="match status" value="1"/>
</dbReference>
<evidence type="ECO:0000256" key="2">
    <source>
        <dbReference type="ARBA" id="ARBA00005695"/>
    </source>
</evidence>
<dbReference type="SUPFAM" id="SSF82185">
    <property type="entry name" value="Histone H3 K4-specific methyltransferase SET7/9 N-terminal domain"/>
    <property type="match status" value="2"/>
</dbReference>
<dbReference type="Pfam" id="PF02493">
    <property type="entry name" value="MORN"/>
    <property type="match status" value="4"/>
</dbReference>
<feature type="domain" description="Copper amine oxidase-like N-terminal" evidence="9">
    <location>
        <begin position="39"/>
        <end position="145"/>
    </location>
</feature>
<comment type="subcellular location">
    <subcellularLocation>
        <location evidence="1">Cell envelope</location>
    </subcellularLocation>
</comment>
<dbReference type="Gene3D" id="2.20.110.10">
    <property type="entry name" value="Histone H3 K4-specific methyltransferase SET7/9 N-terminal domain"/>
    <property type="match status" value="2"/>
</dbReference>
<accession>A0AA96LYC5</accession>
<dbReference type="Pfam" id="PF07833">
    <property type="entry name" value="Cu_amine_oxidN1"/>
    <property type="match status" value="1"/>
</dbReference>
<keyword evidence="6" id="KW-0653">Protein transport</keyword>
<dbReference type="PANTHER" id="PTHR30290">
    <property type="entry name" value="PERIPLASMIC BINDING COMPONENT OF ABC TRANSPORTER"/>
    <property type="match status" value="1"/>
</dbReference>
<dbReference type="SUPFAM" id="SSF53850">
    <property type="entry name" value="Periplasmic binding protein-like II"/>
    <property type="match status" value="1"/>
</dbReference>
<dbReference type="GO" id="GO:0030288">
    <property type="term" value="C:outer membrane-bounded periplasmic space"/>
    <property type="evidence" value="ECO:0007669"/>
    <property type="project" value="UniProtKB-ARBA"/>
</dbReference>
<evidence type="ECO:0000259" key="9">
    <source>
        <dbReference type="Pfam" id="PF07833"/>
    </source>
</evidence>
<dbReference type="SUPFAM" id="SSF55383">
    <property type="entry name" value="Copper amine oxidase, domain N"/>
    <property type="match status" value="1"/>
</dbReference>
<dbReference type="AlphaFoldDB" id="A0AA96LYC5"/>
<dbReference type="GO" id="GO:1904680">
    <property type="term" value="F:peptide transmembrane transporter activity"/>
    <property type="evidence" value="ECO:0007669"/>
    <property type="project" value="TreeGrafter"/>
</dbReference>
<dbReference type="KEGG" id="proo:MJB10_12020"/>
<evidence type="ECO:0000313" key="11">
    <source>
        <dbReference type="Proteomes" id="UP001304650"/>
    </source>
</evidence>
<evidence type="ECO:0000256" key="5">
    <source>
        <dbReference type="ARBA" id="ARBA00022737"/>
    </source>
</evidence>
<feature type="signal peptide" evidence="7">
    <location>
        <begin position="1"/>
        <end position="31"/>
    </location>
</feature>
<dbReference type="FunFam" id="3.10.105.10:FF:000001">
    <property type="entry name" value="Oligopeptide ABC transporter, oligopeptide-binding protein"/>
    <property type="match status" value="1"/>
</dbReference>
<dbReference type="InterPro" id="IPR003409">
    <property type="entry name" value="MORN"/>
</dbReference>
<evidence type="ECO:0000259" key="8">
    <source>
        <dbReference type="Pfam" id="PF00496"/>
    </source>
</evidence>
<dbReference type="EMBL" id="CP130319">
    <property type="protein sequence ID" value="WNR46780.1"/>
    <property type="molecule type" value="Genomic_DNA"/>
</dbReference>
<protein>
    <submittedName>
        <fullName evidence="10">ABC transporter substrate-binding protein</fullName>
    </submittedName>
</protein>
<evidence type="ECO:0000256" key="3">
    <source>
        <dbReference type="ARBA" id="ARBA00022448"/>
    </source>
</evidence>
<organism evidence="10 11">
    <name type="scientific">Paenibacillus roseopurpureus</name>
    <dbReference type="NCBI Taxonomy" id="2918901"/>
    <lineage>
        <taxon>Bacteria</taxon>
        <taxon>Bacillati</taxon>
        <taxon>Bacillota</taxon>
        <taxon>Bacilli</taxon>
        <taxon>Bacillales</taxon>
        <taxon>Paenibacillaceae</taxon>
        <taxon>Paenibacillus</taxon>
    </lineage>
</organism>
<keyword evidence="3" id="KW-0813">Transport</keyword>
<dbReference type="InterPro" id="IPR012854">
    <property type="entry name" value="Cu_amine_oxidase-like_N"/>
</dbReference>
<dbReference type="InterPro" id="IPR039424">
    <property type="entry name" value="SBP_5"/>
</dbReference>
<dbReference type="GO" id="GO:0015833">
    <property type="term" value="P:peptide transport"/>
    <property type="evidence" value="ECO:0007669"/>
    <property type="project" value="UniProtKB-KW"/>
</dbReference>
<dbReference type="Proteomes" id="UP001304650">
    <property type="component" value="Chromosome"/>
</dbReference>
<evidence type="ECO:0000256" key="1">
    <source>
        <dbReference type="ARBA" id="ARBA00004196"/>
    </source>
</evidence>
<name>A0AA96LYC5_9BACL</name>
<dbReference type="Gene3D" id="3.90.76.10">
    <property type="entry name" value="Dipeptide-binding Protein, Domain 1"/>
    <property type="match status" value="1"/>
</dbReference>
<keyword evidence="5" id="KW-0677">Repeat</keyword>
<dbReference type="Pfam" id="PF00496">
    <property type="entry name" value="SBP_bac_5"/>
    <property type="match status" value="1"/>
</dbReference>
<dbReference type="Gene3D" id="3.10.105.10">
    <property type="entry name" value="Dipeptide-binding Protein, Domain 3"/>
    <property type="match status" value="1"/>
</dbReference>
<dbReference type="PANTHER" id="PTHR30290:SF10">
    <property type="entry name" value="PERIPLASMIC OLIGOPEPTIDE-BINDING PROTEIN-RELATED"/>
    <property type="match status" value="1"/>
</dbReference>
<keyword evidence="4 7" id="KW-0732">Signal</keyword>
<evidence type="ECO:0000256" key="6">
    <source>
        <dbReference type="ARBA" id="ARBA00022856"/>
    </source>
</evidence>
<comment type="similarity">
    <text evidence="2">Belongs to the bacterial solute-binding protein 5 family.</text>
</comment>